<dbReference type="GO" id="GO:0009264">
    <property type="term" value="P:deoxyribonucleotide catabolic process"/>
    <property type="evidence" value="ECO:0007669"/>
    <property type="project" value="UniProtKB-UniRule"/>
</dbReference>
<dbReference type="PANTHER" id="PTHR10889:SF1">
    <property type="entry name" value="DEOXYRIBOSE-PHOSPHATE ALDOLASE"/>
    <property type="match status" value="1"/>
</dbReference>
<organism evidence="4 5">
    <name type="scientific">[Ruminococcus] torques</name>
    <dbReference type="NCBI Taxonomy" id="33039"/>
    <lineage>
        <taxon>Bacteria</taxon>
        <taxon>Bacillati</taxon>
        <taxon>Bacillota</taxon>
        <taxon>Clostridia</taxon>
        <taxon>Lachnospirales</taxon>
        <taxon>Lachnospiraceae</taxon>
        <taxon>Mediterraneibacter</taxon>
    </lineage>
</organism>
<dbReference type="GO" id="GO:0005737">
    <property type="term" value="C:cytoplasm"/>
    <property type="evidence" value="ECO:0007669"/>
    <property type="project" value="InterPro"/>
</dbReference>
<dbReference type="InterPro" id="IPR011343">
    <property type="entry name" value="DeoC"/>
</dbReference>
<sequence length="226" mass="24957">MERLTLQELAKYLDHVIEIDYDFKAETDFAKKYGVACCAVAENNVADIKNLLNGSDVLVSGAVAFPGGDSMPDAKLMDVQRCIDLGADEVDYVINLTELKQNRWKMVEEEMGRIAELCRSHNVADKAIIETCLLTEKEKIRVCEIAKETRPAYIKTSTGNRKAGATVEDVRLIRSVVGDTCKIKAAGGIRTWYIALAMIEAGANRLGTSSAKKILDGYQLYLDSLK</sequence>
<dbReference type="CDD" id="cd00959">
    <property type="entry name" value="DeoC"/>
    <property type="match status" value="1"/>
</dbReference>
<keyword evidence="1" id="KW-0963">Cytoplasm</keyword>
<dbReference type="EC" id="4.1.2.4" evidence="3"/>
<dbReference type="Gene3D" id="3.20.20.70">
    <property type="entry name" value="Aldolase class I"/>
    <property type="match status" value="1"/>
</dbReference>
<dbReference type="SMART" id="SM01133">
    <property type="entry name" value="DeoC"/>
    <property type="match status" value="1"/>
</dbReference>
<proteinExistence type="predicted"/>
<dbReference type="SUPFAM" id="SSF51569">
    <property type="entry name" value="Aldolase"/>
    <property type="match status" value="1"/>
</dbReference>
<evidence type="ECO:0000256" key="2">
    <source>
        <dbReference type="ARBA" id="ARBA00023270"/>
    </source>
</evidence>
<protein>
    <recommendedName>
        <fullName evidence="3">Deoxyribose-phosphate aldolase</fullName>
        <ecNumber evidence="3">4.1.2.4</ecNumber>
    </recommendedName>
</protein>
<keyword evidence="2" id="KW-0704">Schiff base</keyword>
<reference evidence="4 5" key="1">
    <citation type="submission" date="2015-09" db="EMBL/GenBank/DDBJ databases">
        <authorList>
            <consortium name="Pathogen Informatics"/>
        </authorList>
    </citation>
    <scope>NUCLEOTIDE SEQUENCE [LARGE SCALE GENOMIC DNA]</scope>
    <source>
        <strain evidence="4 5">2789STDY5834841</strain>
    </source>
</reference>
<name>A0A174APM6_9FIRM</name>
<dbReference type="GO" id="GO:0016052">
    <property type="term" value="P:carbohydrate catabolic process"/>
    <property type="evidence" value="ECO:0007669"/>
    <property type="project" value="TreeGrafter"/>
</dbReference>
<dbReference type="InterPro" id="IPR002915">
    <property type="entry name" value="DeoC/FbaB/LacD_aldolase"/>
</dbReference>
<accession>A0A174APM6</accession>
<gene>
    <name evidence="4" type="primary">deoC_2</name>
    <name evidence="4" type="ORF">ERS852456_01114</name>
</gene>
<evidence type="ECO:0000256" key="1">
    <source>
        <dbReference type="ARBA" id="ARBA00022490"/>
    </source>
</evidence>
<dbReference type="PIRSF" id="PIRSF001357">
    <property type="entry name" value="DeoC"/>
    <property type="match status" value="1"/>
</dbReference>
<dbReference type="EMBL" id="CYZO01000011">
    <property type="protein sequence ID" value="CUN90542.1"/>
    <property type="molecule type" value="Genomic_DNA"/>
</dbReference>
<evidence type="ECO:0000313" key="4">
    <source>
        <dbReference type="EMBL" id="CUN90542.1"/>
    </source>
</evidence>
<dbReference type="Proteomes" id="UP000095787">
    <property type="component" value="Unassembled WGS sequence"/>
</dbReference>
<dbReference type="PANTHER" id="PTHR10889">
    <property type="entry name" value="DEOXYRIBOSE-PHOSPHATE ALDOLASE"/>
    <property type="match status" value="1"/>
</dbReference>
<dbReference type="RefSeq" id="WP_055158793.1">
    <property type="nucleotide sequence ID" value="NZ_CYZO01000011.1"/>
</dbReference>
<evidence type="ECO:0000313" key="5">
    <source>
        <dbReference type="Proteomes" id="UP000095787"/>
    </source>
</evidence>
<dbReference type="Pfam" id="PF01791">
    <property type="entry name" value="DeoC"/>
    <property type="match status" value="1"/>
</dbReference>
<dbReference type="InterPro" id="IPR013785">
    <property type="entry name" value="Aldolase_TIM"/>
</dbReference>
<evidence type="ECO:0000256" key="3">
    <source>
        <dbReference type="NCBIfam" id="TIGR00126"/>
    </source>
</evidence>
<dbReference type="GO" id="GO:0004139">
    <property type="term" value="F:deoxyribose-phosphate aldolase activity"/>
    <property type="evidence" value="ECO:0007669"/>
    <property type="project" value="UniProtKB-UniRule"/>
</dbReference>
<dbReference type="AlphaFoldDB" id="A0A174APM6"/>
<keyword evidence="4" id="KW-0456">Lyase</keyword>
<dbReference type="NCBIfam" id="TIGR00126">
    <property type="entry name" value="deoC"/>
    <property type="match status" value="1"/>
</dbReference>